<gene>
    <name evidence="7" type="ORF">PPNO1_LOCUS5929</name>
</gene>
<dbReference type="Proteomes" id="UP000838763">
    <property type="component" value="Unassembled WGS sequence"/>
</dbReference>
<feature type="binding site" evidence="4">
    <location>
        <position position="186"/>
    </location>
    <ligand>
        <name>Zn(2+)</name>
        <dbReference type="ChEBI" id="CHEBI:29105"/>
    </ligand>
</feature>
<proteinExistence type="inferred from homology"/>
<name>A0A9P1H6J4_9PEZI</name>
<dbReference type="Gene3D" id="3.30.1600.10">
    <property type="entry name" value="SIR2/SIRT2 'Small Domain"/>
    <property type="match status" value="1"/>
</dbReference>
<keyword evidence="2" id="KW-0808">Transferase</keyword>
<feature type="active site" description="Proton acceptor" evidence="4">
    <location>
        <position position="178"/>
    </location>
</feature>
<keyword evidence="4" id="KW-0479">Metal-binding</keyword>
<comment type="similarity">
    <text evidence="1">Belongs to the sirtuin family. Class I subfamily.</text>
</comment>
<dbReference type="PANTHER" id="PTHR47651">
    <property type="entry name" value="NAD-DEPENDENT HISTONE DEACETYLASE HST4"/>
    <property type="match status" value="1"/>
</dbReference>
<evidence type="ECO:0000256" key="4">
    <source>
        <dbReference type="PROSITE-ProRule" id="PRU00236"/>
    </source>
</evidence>
<dbReference type="InterPro" id="IPR003000">
    <property type="entry name" value="Sirtuin"/>
</dbReference>
<dbReference type="EMBL" id="CALLCH030000015">
    <property type="protein sequence ID" value="CAI4216271.1"/>
    <property type="molecule type" value="Genomic_DNA"/>
</dbReference>
<keyword evidence="4" id="KW-0862">Zinc</keyword>
<dbReference type="Pfam" id="PF02146">
    <property type="entry name" value="SIR2"/>
    <property type="match status" value="1"/>
</dbReference>
<feature type="domain" description="Deacetylase sirtuin-type" evidence="6">
    <location>
        <begin position="34"/>
        <end position="322"/>
    </location>
</feature>
<dbReference type="SUPFAM" id="SSF52467">
    <property type="entry name" value="DHS-like NAD/FAD-binding domain"/>
    <property type="match status" value="1"/>
</dbReference>
<feature type="binding site" evidence="4">
    <location>
        <position position="211"/>
    </location>
    <ligand>
        <name>Zn(2+)</name>
        <dbReference type="ChEBI" id="CHEBI:29105"/>
    </ligand>
</feature>
<reference evidence="7" key="1">
    <citation type="submission" date="2022-11" db="EMBL/GenBank/DDBJ databases">
        <authorList>
            <person name="Scott C."/>
            <person name="Bruce N."/>
        </authorList>
    </citation>
    <scope>NUCLEOTIDE SEQUENCE</scope>
</reference>
<dbReference type="GO" id="GO:0016740">
    <property type="term" value="F:transferase activity"/>
    <property type="evidence" value="ECO:0007669"/>
    <property type="project" value="UniProtKB-KW"/>
</dbReference>
<organism evidence="7 8">
    <name type="scientific">Parascedosporium putredinis</name>
    <dbReference type="NCBI Taxonomy" id="1442378"/>
    <lineage>
        <taxon>Eukaryota</taxon>
        <taxon>Fungi</taxon>
        <taxon>Dikarya</taxon>
        <taxon>Ascomycota</taxon>
        <taxon>Pezizomycotina</taxon>
        <taxon>Sordariomycetes</taxon>
        <taxon>Hypocreomycetidae</taxon>
        <taxon>Microascales</taxon>
        <taxon>Microascaceae</taxon>
        <taxon>Parascedosporium</taxon>
    </lineage>
</organism>
<feature type="region of interest" description="Disordered" evidence="5">
    <location>
        <begin position="291"/>
        <end position="312"/>
    </location>
</feature>
<protein>
    <recommendedName>
        <fullName evidence="6">Deacetylase sirtuin-type domain-containing protein</fullName>
    </recommendedName>
</protein>
<dbReference type="Gene3D" id="3.40.50.1220">
    <property type="entry name" value="TPP-binding domain"/>
    <property type="match status" value="1"/>
</dbReference>
<dbReference type="AlphaFoldDB" id="A0A9P1H6J4"/>
<evidence type="ECO:0000256" key="3">
    <source>
        <dbReference type="ARBA" id="ARBA00023027"/>
    </source>
</evidence>
<dbReference type="GO" id="GO:0070403">
    <property type="term" value="F:NAD+ binding"/>
    <property type="evidence" value="ECO:0007669"/>
    <property type="project" value="InterPro"/>
</dbReference>
<evidence type="ECO:0000256" key="1">
    <source>
        <dbReference type="ARBA" id="ARBA00006924"/>
    </source>
</evidence>
<comment type="caution">
    <text evidence="7">The sequence shown here is derived from an EMBL/GenBank/DDBJ whole genome shotgun (WGS) entry which is preliminary data.</text>
</comment>
<dbReference type="OrthoDB" id="2919105at2759"/>
<feature type="compositionally biased region" description="Low complexity" evidence="5">
    <location>
        <begin position="386"/>
        <end position="399"/>
    </location>
</feature>
<feature type="binding site" evidence="4">
    <location>
        <position position="208"/>
    </location>
    <ligand>
        <name>Zn(2+)</name>
        <dbReference type="ChEBI" id="CHEBI:29105"/>
    </ligand>
</feature>
<accession>A0A9P1H6J4</accession>
<evidence type="ECO:0000313" key="8">
    <source>
        <dbReference type="Proteomes" id="UP000838763"/>
    </source>
</evidence>
<feature type="binding site" evidence="4">
    <location>
        <position position="189"/>
    </location>
    <ligand>
        <name>Zn(2+)</name>
        <dbReference type="ChEBI" id="CHEBI:29105"/>
    </ligand>
</feature>
<dbReference type="PANTHER" id="PTHR47651:SF17">
    <property type="entry name" value="DEACETYLASE SIRTUIN-TYPE DOMAIN-CONTAINING PROTEIN"/>
    <property type="match status" value="1"/>
</dbReference>
<keyword evidence="3" id="KW-0520">NAD</keyword>
<dbReference type="GO" id="GO:0046872">
    <property type="term" value="F:metal ion binding"/>
    <property type="evidence" value="ECO:0007669"/>
    <property type="project" value="UniProtKB-KW"/>
</dbReference>
<dbReference type="InterPro" id="IPR026591">
    <property type="entry name" value="Sirtuin_cat_small_dom_sf"/>
</dbReference>
<sequence>MGPPAKKRKITQPKPRTTEYLDLQTLCESLEDNTSDDCAQLERLLKVLRKKKKIVVIAGAGISVSAGIPDFRSSSGLFATLKTQHKLKGSGKHLFDAAVYRDDSSTQSFHTMVRELASMTSKATPTPFHHLLASLAAEGRLMRLYTQNVDCIDTNMQPLATNVPLNIKGPWPVTVQLHGGLQKMVCTKCGELESFDGDRFTSHEAPLCQTCQTQEELRIKFARKRSQGVGRIRPRIVLYNESNPDEDAIGNVSMADLRNRPDAVLVVGTSLKIPGVRRLVKEFCQVTRGRRDGFTAGPGPAPRWDDKDTGEAAELTEEDLKRRVEMLRRSKVEVCLASPPRSQSAQDGAGGIAEVLSKHPSGIATSRISLKSQTKLSFVKSSAGISSAKPATTTSAAKAGVKKGPAKPRAPKSRKPKKTTSSLQNTVADTFKTVKSGAARPSKLDKKITIDTSFTATGPADDSDTSTLTSLASSPTLPWPLLSPIYGQPAAPRMNLSLPLSDSWKATSMIQVPFADAGETRRHRSPSVFCIGRRASPPPPSRESLVPGLTTVLVSATYTV</sequence>
<dbReference type="InterPro" id="IPR029035">
    <property type="entry name" value="DHS-like_NAD/FAD-binding_dom"/>
</dbReference>
<dbReference type="PROSITE" id="PS50305">
    <property type="entry name" value="SIRTUIN"/>
    <property type="match status" value="1"/>
</dbReference>
<evidence type="ECO:0000256" key="5">
    <source>
        <dbReference type="SAM" id="MobiDB-lite"/>
    </source>
</evidence>
<feature type="region of interest" description="Disordered" evidence="5">
    <location>
        <begin position="381"/>
        <end position="426"/>
    </location>
</feature>
<feature type="compositionally biased region" description="Basic residues" evidence="5">
    <location>
        <begin position="400"/>
        <end position="418"/>
    </location>
</feature>
<dbReference type="InterPro" id="IPR026590">
    <property type="entry name" value="Ssirtuin_cat_dom"/>
</dbReference>
<keyword evidence="8" id="KW-1185">Reference proteome</keyword>
<evidence type="ECO:0000256" key="2">
    <source>
        <dbReference type="ARBA" id="ARBA00022679"/>
    </source>
</evidence>
<evidence type="ECO:0000259" key="6">
    <source>
        <dbReference type="PROSITE" id="PS50305"/>
    </source>
</evidence>
<evidence type="ECO:0000313" key="7">
    <source>
        <dbReference type="EMBL" id="CAI4216271.1"/>
    </source>
</evidence>